<feature type="binding site" evidence="10">
    <location>
        <begin position="12"/>
        <end position="14"/>
    </location>
    <ligand>
        <name>UDP-N-acetyl-alpha-D-glucosamine</name>
        <dbReference type="ChEBI" id="CHEBI:57705"/>
    </ligand>
</feature>
<evidence type="ECO:0000256" key="3">
    <source>
        <dbReference type="ARBA" id="ARBA00022676"/>
    </source>
</evidence>
<evidence type="ECO:0000256" key="6">
    <source>
        <dbReference type="ARBA" id="ARBA00022984"/>
    </source>
</evidence>
<dbReference type="Proteomes" id="UP000290204">
    <property type="component" value="Unassembled WGS sequence"/>
</dbReference>
<protein>
    <recommendedName>
        <fullName evidence="10">UDP-N-acetylglucosamine--N-acetylmuramyl-(pentapeptide) pyrophosphoryl-undecaprenol N-acetylglucosamine transferase</fullName>
        <ecNumber evidence="10">2.4.1.227</ecNumber>
    </recommendedName>
    <alternativeName>
        <fullName evidence="10">Undecaprenyl-PP-MurNAc-pentapeptide-UDPGlcNAc GlcNAc transferase</fullName>
    </alternativeName>
</protein>
<reference evidence="13 14" key="1">
    <citation type="submission" date="2019-01" db="EMBL/GenBank/DDBJ databases">
        <title>Lacibacter sp. strain TTM-7.</title>
        <authorList>
            <person name="Chen W.-M."/>
        </authorList>
    </citation>
    <scope>NUCLEOTIDE SEQUENCE [LARGE SCALE GENOMIC DNA]</scope>
    <source>
        <strain evidence="13 14">TTM-7</strain>
    </source>
</reference>
<evidence type="ECO:0000256" key="8">
    <source>
        <dbReference type="ARBA" id="ARBA00023306"/>
    </source>
</evidence>
<keyword evidence="2 10" id="KW-0132">Cell division</keyword>
<dbReference type="Pfam" id="PF03033">
    <property type="entry name" value="Glyco_transf_28"/>
    <property type="match status" value="1"/>
</dbReference>
<dbReference type="Gene3D" id="3.40.50.2000">
    <property type="entry name" value="Glycogen Phosphorylase B"/>
    <property type="match status" value="2"/>
</dbReference>
<keyword evidence="4 10" id="KW-0808">Transferase</keyword>
<feature type="domain" description="Glycosyl transferase family 28 C-terminal" evidence="12">
    <location>
        <begin position="192"/>
        <end position="344"/>
    </location>
</feature>
<dbReference type="Pfam" id="PF04101">
    <property type="entry name" value="Glyco_tran_28_C"/>
    <property type="match status" value="1"/>
</dbReference>
<evidence type="ECO:0000313" key="14">
    <source>
        <dbReference type="Proteomes" id="UP000290204"/>
    </source>
</evidence>
<feature type="binding site" evidence="10">
    <location>
        <position position="296"/>
    </location>
    <ligand>
        <name>UDP-N-acetyl-alpha-D-glucosamine</name>
        <dbReference type="ChEBI" id="CHEBI:57705"/>
    </ligand>
</feature>
<keyword evidence="6 10" id="KW-0573">Peptidoglycan synthesis</keyword>
<keyword evidence="8 10" id="KW-0131">Cell cycle</keyword>
<dbReference type="EMBL" id="SDHW01000006">
    <property type="protein sequence ID" value="RXK58449.1"/>
    <property type="molecule type" value="Genomic_DNA"/>
</dbReference>
<evidence type="ECO:0000256" key="10">
    <source>
        <dbReference type="HAMAP-Rule" id="MF_00033"/>
    </source>
</evidence>
<comment type="caution">
    <text evidence="13">The sequence shown here is derived from an EMBL/GenBank/DDBJ whole genome shotgun (WGS) entry which is preliminary data.</text>
</comment>
<dbReference type="OrthoDB" id="9808936at2"/>
<feature type="binding site" evidence="10">
    <location>
        <position position="126"/>
    </location>
    <ligand>
        <name>UDP-N-acetyl-alpha-D-glucosamine</name>
        <dbReference type="ChEBI" id="CHEBI:57705"/>
    </ligand>
</feature>
<feature type="binding site" evidence="10">
    <location>
        <position position="199"/>
    </location>
    <ligand>
        <name>UDP-N-acetyl-alpha-D-glucosamine</name>
        <dbReference type="ChEBI" id="CHEBI:57705"/>
    </ligand>
</feature>
<dbReference type="InterPro" id="IPR004276">
    <property type="entry name" value="GlycoTrans_28_N"/>
</dbReference>
<organism evidence="13 14">
    <name type="scientific">Lacibacter luteus</name>
    <dbReference type="NCBI Taxonomy" id="2508719"/>
    <lineage>
        <taxon>Bacteria</taxon>
        <taxon>Pseudomonadati</taxon>
        <taxon>Bacteroidota</taxon>
        <taxon>Chitinophagia</taxon>
        <taxon>Chitinophagales</taxon>
        <taxon>Chitinophagaceae</taxon>
        <taxon>Lacibacter</taxon>
    </lineage>
</organism>
<evidence type="ECO:0000256" key="4">
    <source>
        <dbReference type="ARBA" id="ARBA00022679"/>
    </source>
</evidence>
<dbReference type="GO" id="GO:0071555">
    <property type="term" value="P:cell wall organization"/>
    <property type="evidence" value="ECO:0007669"/>
    <property type="project" value="UniProtKB-KW"/>
</dbReference>
<keyword evidence="9 10" id="KW-0961">Cell wall biogenesis/degradation</keyword>
<dbReference type="RefSeq" id="WP_129132250.1">
    <property type="nucleotide sequence ID" value="NZ_SDHW01000006.1"/>
</dbReference>
<dbReference type="GO" id="GO:0009252">
    <property type="term" value="P:peptidoglycan biosynthetic process"/>
    <property type="evidence" value="ECO:0007669"/>
    <property type="project" value="UniProtKB-UniRule"/>
</dbReference>
<feature type="domain" description="Glycosyltransferase family 28 N-terminal" evidence="11">
    <location>
        <begin position="5"/>
        <end position="144"/>
    </location>
</feature>
<comment type="function">
    <text evidence="10">Cell wall formation. Catalyzes the transfer of a GlcNAc subunit on undecaprenyl-pyrophosphoryl-MurNAc-pentapeptide (lipid intermediate I) to form undecaprenyl-pyrophosphoryl-MurNAc-(pentapeptide)GlcNAc (lipid intermediate II).</text>
</comment>
<comment type="similarity">
    <text evidence="10">Belongs to the glycosyltransferase 28 family. MurG subfamily.</text>
</comment>
<dbReference type="UniPathway" id="UPA00219"/>
<accession>A0A4Q1CF88</accession>
<evidence type="ECO:0000259" key="11">
    <source>
        <dbReference type="Pfam" id="PF03033"/>
    </source>
</evidence>
<dbReference type="GO" id="GO:0050511">
    <property type="term" value="F:undecaprenyldiphospho-muramoylpentapeptide beta-N-acetylglucosaminyltransferase activity"/>
    <property type="evidence" value="ECO:0007669"/>
    <property type="project" value="UniProtKB-UniRule"/>
</dbReference>
<evidence type="ECO:0000313" key="13">
    <source>
        <dbReference type="EMBL" id="RXK58449.1"/>
    </source>
</evidence>
<dbReference type="GO" id="GO:0005975">
    <property type="term" value="P:carbohydrate metabolic process"/>
    <property type="evidence" value="ECO:0007669"/>
    <property type="project" value="InterPro"/>
</dbReference>
<keyword evidence="3 10" id="KW-0328">Glycosyltransferase</keyword>
<comment type="subcellular location">
    <subcellularLocation>
        <location evidence="10">Cell membrane</location>
        <topology evidence="10">Peripheral membrane protein</topology>
        <orientation evidence="10">Cytoplasmic side</orientation>
    </subcellularLocation>
</comment>
<keyword evidence="5 10" id="KW-0133">Cell shape</keyword>
<feature type="binding site" evidence="10">
    <location>
        <position position="167"/>
    </location>
    <ligand>
        <name>UDP-N-acetyl-alpha-D-glucosamine</name>
        <dbReference type="ChEBI" id="CHEBI:57705"/>
    </ligand>
</feature>
<evidence type="ECO:0000259" key="12">
    <source>
        <dbReference type="Pfam" id="PF04101"/>
    </source>
</evidence>
<dbReference type="GO" id="GO:0008360">
    <property type="term" value="P:regulation of cell shape"/>
    <property type="evidence" value="ECO:0007669"/>
    <property type="project" value="UniProtKB-KW"/>
</dbReference>
<evidence type="ECO:0000256" key="5">
    <source>
        <dbReference type="ARBA" id="ARBA00022960"/>
    </source>
</evidence>
<sequence length="364" mass="39025">MSVKVILAGGGTGGHIFPAIAIANAIKKQQPDAEILFVGAKGKMEMEKVPQAGYKIEGLDIAGFNRSSLIKNIGLPFKLLKSFFQVRTIINNFQPDAVIGVGGYSSFPVLRFAQSKGIATFIHESNSFAGKSNILLGKKATKVFVASDKMQKFFPAEKLMITGNPVRSAIAHATVSKEEGLKFFGLNTEKKTVLVVGGSLGAKSINEAIDAGIDQFQQNDLQLIWQTGKPYAAQGKASANGKANVWVNDFIKEMENAYAAADVVISRAGAMAIAEICLVAKPAVFVPFPFAAEDHQTVNAQHLVEKHAGLMVKDSEAKEKLVSSIIALARDEAKQNELKQNIAKLGVDNADTVIATEVLKLIKK</sequence>
<dbReference type="InterPro" id="IPR007235">
    <property type="entry name" value="Glyco_trans_28_C"/>
</dbReference>
<dbReference type="EC" id="2.4.1.227" evidence="10"/>
<proteinExistence type="inferred from homology"/>
<dbReference type="AlphaFoldDB" id="A0A4Q1CF88"/>
<dbReference type="PANTHER" id="PTHR21015">
    <property type="entry name" value="UDP-N-ACETYLGLUCOSAMINE--N-ACETYLMURAMYL-(PENTAPEPTIDE) PYROPHOSPHORYL-UNDECAPRENOL N-ACETYLGLUCOSAMINE TRANSFERASE 1"/>
    <property type="match status" value="1"/>
</dbReference>
<keyword evidence="1 10" id="KW-1003">Cell membrane</keyword>
<keyword evidence="14" id="KW-1185">Reference proteome</keyword>
<evidence type="ECO:0000256" key="9">
    <source>
        <dbReference type="ARBA" id="ARBA00023316"/>
    </source>
</evidence>
<feature type="binding site" evidence="10">
    <location>
        <position position="251"/>
    </location>
    <ligand>
        <name>UDP-N-acetyl-alpha-D-glucosamine</name>
        <dbReference type="ChEBI" id="CHEBI:57705"/>
    </ligand>
</feature>
<comment type="catalytic activity">
    <reaction evidence="10">
        <text>di-trans,octa-cis-undecaprenyl diphospho-N-acetyl-alpha-D-muramoyl-L-alanyl-D-glutamyl-meso-2,6-diaminopimeloyl-D-alanyl-D-alanine + UDP-N-acetyl-alpha-D-glucosamine = di-trans,octa-cis-undecaprenyl diphospho-[N-acetyl-alpha-D-glucosaminyl-(1-&gt;4)]-N-acetyl-alpha-D-muramoyl-L-alanyl-D-glutamyl-meso-2,6-diaminopimeloyl-D-alanyl-D-alanine + UDP + H(+)</text>
        <dbReference type="Rhea" id="RHEA:31227"/>
        <dbReference type="ChEBI" id="CHEBI:15378"/>
        <dbReference type="ChEBI" id="CHEBI:57705"/>
        <dbReference type="ChEBI" id="CHEBI:58223"/>
        <dbReference type="ChEBI" id="CHEBI:61387"/>
        <dbReference type="ChEBI" id="CHEBI:61388"/>
        <dbReference type="EC" id="2.4.1.227"/>
    </reaction>
</comment>
<dbReference type="GO" id="GO:0051301">
    <property type="term" value="P:cell division"/>
    <property type="evidence" value="ECO:0007669"/>
    <property type="project" value="UniProtKB-KW"/>
</dbReference>
<dbReference type="CDD" id="cd03785">
    <property type="entry name" value="GT28_MurG"/>
    <property type="match status" value="1"/>
</dbReference>
<dbReference type="SUPFAM" id="SSF53756">
    <property type="entry name" value="UDP-Glycosyltransferase/glycogen phosphorylase"/>
    <property type="match status" value="1"/>
</dbReference>
<evidence type="ECO:0000256" key="7">
    <source>
        <dbReference type="ARBA" id="ARBA00023136"/>
    </source>
</evidence>
<keyword evidence="7 10" id="KW-0472">Membrane</keyword>
<comment type="caution">
    <text evidence="10">Lacks conserved residue(s) required for the propagation of feature annotation.</text>
</comment>
<dbReference type="GO" id="GO:0051991">
    <property type="term" value="F:UDP-N-acetyl-D-glucosamine:N-acetylmuramoyl-L-alanyl-D-glutamyl-meso-2,6-diaminopimelyl-D-alanyl-D-alanine-diphosphoundecaprenol 4-beta-N-acetylglucosaminlytransferase activity"/>
    <property type="evidence" value="ECO:0007669"/>
    <property type="project" value="RHEA"/>
</dbReference>
<dbReference type="HAMAP" id="MF_00033">
    <property type="entry name" value="MurG"/>
    <property type="match status" value="1"/>
</dbReference>
<evidence type="ECO:0000256" key="1">
    <source>
        <dbReference type="ARBA" id="ARBA00022475"/>
    </source>
</evidence>
<evidence type="ECO:0000256" key="2">
    <source>
        <dbReference type="ARBA" id="ARBA00022618"/>
    </source>
</evidence>
<dbReference type="NCBIfam" id="TIGR01133">
    <property type="entry name" value="murG"/>
    <property type="match status" value="1"/>
</dbReference>
<comment type="pathway">
    <text evidence="10">Cell wall biogenesis; peptidoglycan biosynthesis.</text>
</comment>
<dbReference type="PANTHER" id="PTHR21015:SF22">
    <property type="entry name" value="GLYCOSYLTRANSFERASE"/>
    <property type="match status" value="1"/>
</dbReference>
<dbReference type="InterPro" id="IPR006009">
    <property type="entry name" value="GlcNAc_MurG"/>
</dbReference>
<dbReference type="GO" id="GO:0005886">
    <property type="term" value="C:plasma membrane"/>
    <property type="evidence" value="ECO:0007669"/>
    <property type="project" value="UniProtKB-SubCell"/>
</dbReference>
<name>A0A4Q1CF88_9BACT</name>
<gene>
    <name evidence="10 13" type="primary">murG</name>
    <name evidence="13" type="ORF">ESA94_17585</name>
</gene>